<name>A0A917YD39_9ACTN</name>
<keyword evidence="3" id="KW-1185">Reference proteome</keyword>
<reference evidence="2 3" key="1">
    <citation type="journal article" date="2014" name="Int. J. Syst. Evol. Microbiol.">
        <title>Complete genome sequence of Corynebacterium casei LMG S-19264T (=DSM 44701T), isolated from a smear-ripened cheese.</title>
        <authorList>
            <consortium name="US DOE Joint Genome Institute (JGI-PGF)"/>
            <person name="Walter F."/>
            <person name="Albersmeier A."/>
            <person name="Kalinowski J."/>
            <person name="Ruckert C."/>
        </authorList>
    </citation>
    <scope>NUCLEOTIDE SEQUENCE [LARGE SCALE GENOMIC DNA]</scope>
    <source>
        <strain evidence="2 3">CGMCC 4.7111</strain>
    </source>
</reference>
<evidence type="ECO:0000313" key="2">
    <source>
        <dbReference type="EMBL" id="GGN84470.1"/>
    </source>
</evidence>
<dbReference type="AlphaFoldDB" id="A0A917YD39"/>
<feature type="transmembrane region" description="Helical" evidence="1">
    <location>
        <begin position="12"/>
        <end position="29"/>
    </location>
</feature>
<evidence type="ECO:0000256" key="1">
    <source>
        <dbReference type="SAM" id="Phobius"/>
    </source>
</evidence>
<keyword evidence="1" id="KW-1133">Transmembrane helix</keyword>
<organism evidence="2 3">
    <name type="scientific">Streptomyces albiflavescens</name>
    <dbReference type="NCBI Taxonomy" id="1623582"/>
    <lineage>
        <taxon>Bacteria</taxon>
        <taxon>Bacillati</taxon>
        <taxon>Actinomycetota</taxon>
        <taxon>Actinomycetes</taxon>
        <taxon>Kitasatosporales</taxon>
        <taxon>Streptomycetaceae</taxon>
        <taxon>Streptomyces</taxon>
    </lineage>
</organism>
<accession>A0A917YD39</accession>
<dbReference type="EMBL" id="BMMM01000017">
    <property type="protein sequence ID" value="GGN84470.1"/>
    <property type="molecule type" value="Genomic_DNA"/>
</dbReference>
<keyword evidence="1" id="KW-0812">Transmembrane</keyword>
<comment type="caution">
    <text evidence="2">The sequence shown here is derived from an EMBL/GenBank/DDBJ whole genome shotgun (WGS) entry which is preliminary data.</text>
</comment>
<proteinExistence type="predicted"/>
<sequence length="168" mass="18725">MGGGSQVNSDTVTAISATVIALGSLWVSISQTRATREHNRQSVRPLLQLRHRKWYDDHKAGLRVINAGLGPAIVTNTVVRLDGVEIGQWNIETIDRITAPLPARPKTYTLRPGAVVVAGQSIFLFYLEHFSEDEHDWFWDLVARRLVVEVTYESLYGGENFKAVPPTS</sequence>
<dbReference type="Proteomes" id="UP000600365">
    <property type="component" value="Unassembled WGS sequence"/>
</dbReference>
<keyword evidence="1" id="KW-0472">Membrane</keyword>
<protein>
    <submittedName>
        <fullName evidence="2">Uncharacterized protein</fullName>
    </submittedName>
</protein>
<evidence type="ECO:0000313" key="3">
    <source>
        <dbReference type="Proteomes" id="UP000600365"/>
    </source>
</evidence>
<gene>
    <name evidence="2" type="ORF">GCM10011579_074420</name>
</gene>